<keyword evidence="2" id="KW-0812">Transmembrane</keyword>
<evidence type="ECO:0000256" key="2">
    <source>
        <dbReference type="SAM" id="Phobius"/>
    </source>
</evidence>
<keyword evidence="2" id="KW-0472">Membrane</keyword>
<evidence type="ECO:0000256" key="1">
    <source>
        <dbReference type="SAM" id="MobiDB-lite"/>
    </source>
</evidence>
<keyword evidence="3" id="KW-0732">Signal</keyword>
<feature type="chain" id="PRO_5002697167" evidence="3">
    <location>
        <begin position="32"/>
        <end position="389"/>
    </location>
</feature>
<keyword evidence="2" id="KW-1133">Transmembrane helix</keyword>
<dbReference type="RefSeq" id="WP_006968899.1">
    <property type="nucleotide sequence ID" value="NZ_ABCS01000001.1"/>
</dbReference>
<proteinExistence type="predicted"/>
<keyword evidence="5" id="KW-1185">Reference proteome</keyword>
<accession>A6FWQ0</accession>
<feature type="transmembrane region" description="Helical" evidence="2">
    <location>
        <begin position="294"/>
        <end position="316"/>
    </location>
</feature>
<evidence type="ECO:0000256" key="3">
    <source>
        <dbReference type="SAM" id="SignalP"/>
    </source>
</evidence>
<dbReference type="AlphaFoldDB" id="A6FWQ0"/>
<dbReference type="Proteomes" id="UP000005801">
    <property type="component" value="Unassembled WGS sequence"/>
</dbReference>
<protein>
    <submittedName>
        <fullName evidence="4">Uncharacterized protein</fullName>
    </submittedName>
</protein>
<feature type="region of interest" description="Disordered" evidence="1">
    <location>
        <begin position="31"/>
        <end position="50"/>
    </location>
</feature>
<comment type="caution">
    <text evidence="4">The sequence shown here is derived from an EMBL/GenBank/DDBJ whole genome shotgun (WGS) entry which is preliminary data.</text>
</comment>
<gene>
    <name evidence="4" type="ORF">PPSIR1_04638</name>
</gene>
<sequence length="389" mass="41023">MARARAALSSIGLSLSLSLVLGLGAPQRARAAGEDAVEDTGPRSSRPAPKMSGEALLTFIGQADAHVVVVPAGPPTPALLETGDSIIARLRAGGRLRAVLDGQRLGDLSEASDAEILARVDRRGGAMTIDRVLIVRVAGYGADQVVYADSYTRGGERYAGFVLHAGETLAPHVDPAASLEARREVFEPATRQAAANDVVAGANDLSDAERSYLEQALYMPRDLVLRGIYRDPLANEETVALFDNPALVEASKRREKTRRGLTLTGLFLGYPTVVISAVMIGLSMTGEFGKGFLYANLGTLSVGTLVCVGGAIGWGMQPVLGEPELRAEVERHNHNLRSELDLPANIDAQLASEEGGPLARRPGWSSSLAPLLDAEGRAAGGVVSWSVRF</sequence>
<reference evidence="4 5" key="1">
    <citation type="submission" date="2007-06" db="EMBL/GenBank/DDBJ databases">
        <authorList>
            <person name="Shimkets L."/>
            <person name="Ferriera S."/>
            <person name="Johnson J."/>
            <person name="Kravitz S."/>
            <person name="Beeson K."/>
            <person name="Sutton G."/>
            <person name="Rogers Y.-H."/>
            <person name="Friedman R."/>
            <person name="Frazier M."/>
            <person name="Venter J.C."/>
        </authorList>
    </citation>
    <scope>NUCLEOTIDE SEQUENCE [LARGE SCALE GENOMIC DNA]</scope>
    <source>
        <strain evidence="4 5">SIR-1</strain>
    </source>
</reference>
<dbReference type="STRING" id="391625.PPSIR1_04638"/>
<name>A6FWQ0_9BACT</name>
<feature type="transmembrane region" description="Helical" evidence="2">
    <location>
        <begin position="261"/>
        <end position="282"/>
    </location>
</feature>
<evidence type="ECO:0000313" key="4">
    <source>
        <dbReference type="EMBL" id="EDM81724.1"/>
    </source>
</evidence>
<feature type="signal peptide" evidence="3">
    <location>
        <begin position="1"/>
        <end position="31"/>
    </location>
</feature>
<evidence type="ECO:0000313" key="5">
    <source>
        <dbReference type="Proteomes" id="UP000005801"/>
    </source>
</evidence>
<organism evidence="4 5">
    <name type="scientific">Plesiocystis pacifica SIR-1</name>
    <dbReference type="NCBI Taxonomy" id="391625"/>
    <lineage>
        <taxon>Bacteria</taxon>
        <taxon>Pseudomonadati</taxon>
        <taxon>Myxococcota</taxon>
        <taxon>Polyangia</taxon>
        <taxon>Nannocystales</taxon>
        <taxon>Nannocystaceae</taxon>
        <taxon>Plesiocystis</taxon>
    </lineage>
</organism>
<dbReference type="EMBL" id="ABCS01000001">
    <property type="protein sequence ID" value="EDM81724.1"/>
    <property type="molecule type" value="Genomic_DNA"/>
</dbReference>